<comment type="similarity">
    <text evidence="1">Belongs to the ATP-dependent AMP-binding enzyme family.</text>
</comment>
<dbReference type="InterPro" id="IPR045851">
    <property type="entry name" value="AMP-bd_C_sf"/>
</dbReference>
<protein>
    <recommendedName>
        <fullName evidence="2">AMP-dependent synthetase/ligase domain-containing protein</fullName>
    </recommendedName>
</protein>
<dbReference type="GO" id="GO:0006633">
    <property type="term" value="P:fatty acid biosynthetic process"/>
    <property type="evidence" value="ECO:0007669"/>
    <property type="project" value="TreeGrafter"/>
</dbReference>
<dbReference type="PANTHER" id="PTHR22754:SF32">
    <property type="entry name" value="DISCO-INTERACTING PROTEIN 2"/>
    <property type="match status" value="1"/>
</dbReference>
<evidence type="ECO:0000313" key="3">
    <source>
        <dbReference type="EMBL" id="PJF37090.1"/>
    </source>
</evidence>
<dbReference type="SUPFAM" id="SSF56801">
    <property type="entry name" value="Acetyl-CoA synthetase-like"/>
    <property type="match status" value="1"/>
</dbReference>
<name>A0A2M8PHR2_9CHLR</name>
<evidence type="ECO:0000313" key="4">
    <source>
        <dbReference type="Proteomes" id="UP000229681"/>
    </source>
</evidence>
<dbReference type="InterPro" id="IPR000873">
    <property type="entry name" value="AMP-dep_synth/lig_dom"/>
</dbReference>
<dbReference type="GO" id="GO:0005886">
    <property type="term" value="C:plasma membrane"/>
    <property type="evidence" value="ECO:0007669"/>
    <property type="project" value="TreeGrafter"/>
</dbReference>
<dbReference type="Proteomes" id="UP000229681">
    <property type="component" value="Unassembled WGS sequence"/>
</dbReference>
<dbReference type="InterPro" id="IPR042099">
    <property type="entry name" value="ANL_N_sf"/>
</dbReference>
<dbReference type="Gene3D" id="3.40.50.12780">
    <property type="entry name" value="N-terminal domain of ligase-like"/>
    <property type="match status" value="1"/>
</dbReference>
<dbReference type="PANTHER" id="PTHR22754">
    <property type="entry name" value="DISCO-INTERACTING PROTEIN 2 DIP2 -RELATED"/>
    <property type="match status" value="1"/>
</dbReference>
<gene>
    <name evidence="3" type="ORF">CUN49_02045</name>
</gene>
<dbReference type="GO" id="GO:0070566">
    <property type="term" value="F:adenylyltransferase activity"/>
    <property type="evidence" value="ECO:0007669"/>
    <property type="project" value="TreeGrafter"/>
</dbReference>
<feature type="domain" description="AMP-dependent synthetase/ligase" evidence="2">
    <location>
        <begin position="27"/>
        <end position="421"/>
    </location>
</feature>
<organism evidence="3 4">
    <name type="scientific">Candidatus Thermofonsia Clade 1 bacterium</name>
    <dbReference type="NCBI Taxonomy" id="2364210"/>
    <lineage>
        <taxon>Bacteria</taxon>
        <taxon>Bacillati</taxon>
        <taxon>Chloroflexota</taxon>
        <taxon>Candidatus Thermofontia</taxon>
        <taxon>Candidatus Thermofonsia Clade 1</taxon>
    </lineage>
</organism>
<sequence>MSLHTARFVLPETRAAYQSLLERAAQHYRERPDERAVIFVPAGNAPHKPITYRAFFENAARYAETLRGLGVGRQDLAILVMDHSEALLYAFWGALMLGAMPSIFPFLSDKLDPGLYFERVRQLIGLSGAKVVIASAQYVAALAALNSGVPIVNEAALQPSEGAPHFNPEVRGEDIAFLQHSSGTTGLQKGVALSHGAVLNQIANYSAAIRLRTDDCIVSWLPLYHDMGLIAAFVLPLVQGIPLVLISPHHWVRDPKVMLHAISQYRGTLCWLPNFAYNFLAQRVRDNALEGVSLASMRAFINCSEPMRAESHRQFAARYAPYGVKPEMLATCYAMAENTFAVTQGGIDALPKIDLISREALSAQHIARKAVEGERTIEMLSCGKPIPNCEVQIVDEARQPLPERHIGEVAVRSDSMLSGYYRRPDLTAQALFNGWYLTGDYGYIADGELYITGRKKDLIIVGGKNIYPQDLEAIADEVPGVKAGRTVAFGVEDERLGTEAIVMVCEAETDDADERFEIARQVRMRVAQQTEVTLSDVYIVDAKWLLKTSSGKIARGANREKYLRERDGKT</sequence>
<evidence type="ECO:0000256" key="1">
    <source>
        <dbReference type="ARBA" id="ARBA00006432"/>
    </source>
</evidence>
<dbReference type="Pfam" id="PF00501">
    <property type="entry name" value="AMP-binding"/>
    <property type="match status" value="1"/>
</dbReference>
<evidence type="ECO:0000259" key="2">
    <source>
        <dbReference type="Pfam" id="PF00501"/>
    </source>
</evidence>
<accession>A0A2M8PHR2</accession>
<dbReference type="Gene3D" id="3.30.300.30">
    <property type="match status" value="1"/>
</dbReference>
<reference evidence="3 4" key="1">
    <citation type="submission" date="2017-11" db="EMBL/GenBank/DDBJ databases">
        <title>Evolution of Phototrophy in the Chloroflexi Phylum Driven by Horizontal Gene Transfer.</title>
        <authorList>
            <person name="Ward L.M."/>
            <person name="Hemp J."/>
            <person name="Shih P.M."/>
            <person name="Mcglynn S.E."/>
            <person name="Fischer W."/>
        </authorList>
    </citation>
    <scope>NUCLEOTIDE SEQUENCE [LARGE SCALE GENOMIC DNA]</scope>
    <source>
        <strain evidence="3">JP3_13</strain>
    </source>
</reference>
<comment type="caution">
    <text evidence="3">The sequence shown here is derived from an EMBL/GenBank/DDBJ whole genome shotgun (WGS) entry which is preliminary data.</text>
</comment>
<proteinExistence type="inferred from homology"/>
<dbReference type="AlphaFoldDB" id="A0A2M8PHR2"/>
<dbReference type="EMBL" id="PGTM01000015">
    <property type="protein sequence ID" value="PJF37090.1"/>
    <property type="molecule type" value="Genomic_DNA"/>
</dbReference>